<evidence type="ECO:0000313" key="2">
    <source>
        <dbReference type="Proteomes" id="UP000622604"/>
    </source>
</evidence>
<evidence type="ECO:0000313" key="1">
    <source>
        <dbReference type="EMBL" id="GGZ53991.1"/>
    </source>
</evidence>
<gene>
    <name evidence="1" type="ORF">GCM10011274_10130</name>
</gene>
<dbReference type="AlphaFoldDB" id="A0A8H9I817"/>
<dbReference type="EMBL" id="BMZC01000002">
    <property type="protein sequence ID" value="GGZ53991.1"/>
    <property type="molecule type" value="Genomic_DNA"/>
</dbReference>
<proteinExistence type="predicted"/>
<comment type="caution">
    <text evidence="1">The sequence shown here is derived from an EMBL/GenBank/DDBJ whole genome shotgun (WGS) entry which is preliminary data.</text>
</comment>
<reference evidence="1" key="2">
    <citation type="submission" date="2020-09" db="EMBL/GenBank/DDBJ databases">
        <authorList>
            <person name="Sun Q."/>
            <person name="Kim S."/>
        </authorList>
    </citation>
    <scope>NUCLEOTIDE SEQUENCE</scope>
    <source>
        <strain evidence="1">KCTC 32337</strain>
    </source>
</reference>
<protein>
    <submittedName>
        <fullName evidence="1">Uncharacterized protein</fullName>
    </submittedName>
</protein>
<reference evidence="1" key="1">
    <citation type="journal article" date="2014" name="Int. J. Syst. Evol. Microbiol.">
        <title>Complete genome sequence of Corynebacterium casei LMG S-19264T (=DSM 44701T), isolated from a smear-ripened cheese.</title>
        <authorList>
            <consortium name="US DOE Joint Genome Institute (JGI-PGF)"/>
            <person name="Walter F."/>
            <person name="Albersmeier A."/>
            <person name="Kalinowski J."/>
            <person name="Ruckert C."/>
        </authorList>
    </citation>
    <scope>NUCLEOTIDE SEQUENCE</scope>
    <source>
        <strain evidence="1">KCTC 32337</strain>
    </source>
</reference>
<name>A0A8H9I817_9ALTE</name>
<sequence length="117" mass="13393">MSGRLDAVTKIRSTSSSESKAEVCCALAEDIAMTPAIAPATALDIVDRFKRLSVVNIFYSPKVKYPLSSENRTTNIADEWNDYINRQIKLIEHTYISQQKINIYNDRLRKKTIKQLR</sequence>
<accession>A0A8H9I817</accession>
<dbReference type="Proteomes" id="UP000622604">
    <property type="component" value="Unassembled WGS sequence"/>
</dbReference>
<organism evidence="1 2">
    <name type="scientific">Paraglaciecola chathamensis</name>
    <dbReference type="NCBI Taxonomy" id="368405"/>
    <lineage>
        <taxon>Bacteria</taxon>
        <taxon>Pseudomonadati</taxon>
        <taxon>Pseudomonadota</taxon>
        <taxon>Gammaproteobacteria</taxon>
        <taxon>Alteromonadales</taxon>
        <taxon>Alteromonadaceae</taxon>
        <taxon>Paraglaciecola</taxon>
    </lineage>
</organism>